<evidence type="ECO:0000259" key="5">
    <source>
        <dbReference type="SMART" id="SM00534"/>
    </source>
</evidence>
<proteinExistence type="predicted"/>
<sequence length="529" mass="60812">MIQSKIKAQLQAGYGKPKSESFDFFRIEQFFANRPKEKTNHCISDKTYQDLDFDEVFMFVDRTISKVGQQYLYARLRTIDFVDSKISQHENLTKTFQADSELREDVGIHLSNLSHQNAYYISSLFLKPHLQPPDWFWIVKILPFISAFILFLLPFYPQAFFFLFGVLTINYVIHYWNKNNVYQYIASIPQLLRLNQVAKEILKHERLNPKTDALNQAVNRLDEMGYSMSFFKLESKLQSEVGMIVEVITELLKALFLIEPLLLFRVLNQIDAKRTQIATVFHYVGMIDTALSTASLRKGLTHYCQPVITKTEKKLIATDLYHPLISNPVGNSITLVNKSVLLTGSNMSGKTTFIRTIGINCILAQTIHTCFANEFVLSPMRVFSAIRITDDLLSEKSYYFEEVLTIKAMIDESQSDITSLFLLDELFKGTNTVERVAAGKAVLTYLNKGKHIVFVSTHDIELTDYLKDTFDLYHFTEVVETDKIAFDYKLKKGNLKTRNAIRILELNGYPGEVIREARSLSEKIAPASH</sequence>
<keyword evidence="4" id="KW-0812">Transmembrane</keyword>
<dbReference type="GO" id="GO:0006298">
    <property type="term" value="P:mismatch repair"/>
    <property type="evidence" value="ECO:0007669"/>
    <property type="project" value="InterPro"/>
</dbReference>
<dbReference type="GO" id="GO:0140664">
    <property type="term" value="F:ATP-dependent DNA damage sensor activity"/>
    <property type="evidence" value="ECO:0007669"/>
    <property type="project" value="InterPro"/>
</dbReference>
<dbReference type="GO" id="GO:0030983">
    <property type="term" value="F:mismatched DNA binding"/>
    <property type="evidence" value="ECO:0007669"/>
    <property type="project" value="InterPro"/>
</dbReference>
<dbReference type="Gene3D" id="3.40.50.300">
    <property type="entry name" value="P-loop containing nucleotide triphosphate hydrolases"/>
    <property type="match status" value="1"/>
</dbReference>
<feature type="domain" description="DNA mismatch repair proteins mutS family" evidence="5">
    <location>
        <begin position="337"/>
        <end position="522"/>
    </location>
</feature>
<dbReference type="OrthoDB" id="9802448at2"/>
<dbReference type="InterPro" id="IPR000432">
    <property type="entry name" value="DNA_mismatch_repair_MutS_C"/>
</dbReference>
<dbReference type="InterPro" id="IPR027417">
    <property type="entry name" value="P-loop_NTPase"/>
</dbReference>
<dbReference type="Proteomes" id="UP000274271">
    <property type="component" value="Unassembled WGS sequence"/>
</dbReference>
<keyword evidence="4" id="KW-0472">Membrane</keyword>
<keyword evidence="2" id="KW-0067">ATP-binding</keyword>
<protein>
    <submittedName>
        <fullName evidence="6">DNA mismatch repair protein MutS</fullName>
    </submittedName>
</protein>
<name>A0A3P1CBL4_9BACT</name>
<evidence type="ECO:0000313" key="6">
    <source>
        <dbReference type="EMBL" id="RRB10620.1"/>
    </source>
</evidence>
<comment type="caution">
    <text evidence="6">The sequence shown here is derived from an EMBL/GenBank/DDBJ whole genome shotgun (WGS) entry which is preliminary data.</text>
</comment>
<dbReference type="InterPro" id="IPR045076">
    <property type="entry name" value="MutS"/>
</dbReference>
<evidence type="ECO:0000256" key="2">
    <source>
        <dbReference type="ARBA" id="ARBA00022840"/>
    </source>
</evidence>
<dbReference type="SMART" id="SM00534">
    <property type="entry name" value="MUTSac"/>
    <property type="match status" value="1"/>
</dbReference>
<dbReference type="SUPFAM" id="SSF52540">
    <property type="entry name" value="P-loop containing nucleoside triphosphate hydrolases"/>
    <property type="match status" value="1"/>
</dbReference>
<dbReference type="AlphaFoldDB" id="A0A3P1CBL4"/>
<feature type="transmembrane region" description="Helical" evidence="4">
    <location>
        <begin position="135"/>
        <end position="153"/>
    </location>
</feature>
<dbReference type="PANTHER" id="PTHR11361:SF152">
    <property type="entry name" value="DNA MISMATCH REPAIR PROTEIN"/>
    <property type="match status" value="1"/>
</dbReference>
<evidence type="ECO:0000313" key="7">
    <source>
        <dbReference type="Proteomes" id="UP000274271"/>
    </source>
</evidence>
<reference evidence="6 7" key="1">
    <citation type="submission" date="2018-11" db="EMBL/GenBank/DDBJ databases">
        <authorList>
            <person name="Zhou Z."/>
            <person name="Wang G."/>
        </authorList>
    </citation>
    <scope>NUCLEOTIDE SEQUENCE [LARGE SCALE GENOMIC DNA]</scope>
    <source>
        <strain evidence="6 7">KCTC42998</strain>
    </source>
</reference>
<organism evidence="6 7">
    <name type="scientific">Larkinella knui</name>
    <dbReference type="NCBI Taxonomy" id="2025310"/>
    <lineage>
        <taxon>Bacteria</taxon>
        <taxon>Pseudomonadati</taxon>
        <taxon>Bacteroidota</taxon>
        <taxon>Cytophagia</taxon>
        <taxon>Cytophagales</taxon>
        <taxon>Spirosomataceae</taxon>
        <taxon>Larkinella</taxon>
    </lineage>
</organism>
<dbReference type="Pfam" id="PF00488">
    <property type="entry name" value="MutS_V"/>
    <property type="match status" value="1"/>
</dbReference>
<dbReference type="GO" id="GO:0005524">
    <property type="term" value="F:ATP binding"/>
    <property type="evidence" value="ECO:0007669"/>
    <property type="project" value="UniProtKB-KW"/>
</dbReference>
<keyword evidence="3" id="KW-0238">DNA-binding</keyword>
<evidence type="ECO:0000256" key="1">
    <source>
        <dbReference type="ARBA" id="ARBA00022741"/>
    </source>
</evidence>
<gene>
    <name evidence="6" type="ORF">EHT87_25995</name>
</gene>
<keyword evidence="1" id="KW-0547">Nucleotide-binding</keyword>
<evidence type="ECO:0000256" key="3">
    <source>
        <dbReference type="ARBA" id="ARBA00023125"/>
    </source>
</evidence>
<accession>A0A3P1CBL4</accession>
<dbReference type="RefSeq" id="WP_124909732.1">
    <property type="nucleotide sequence ID" value="NZ_RQJP01000006.1"/>
</dbReference>
<keyword evidence="4" id="KW-1133">Transmembrane helix</keyword>
<evidence type="ECO:0000256" key="4">
    <source>
        <dbReference type="SAM" id="Phobius"/>
    </source>
</evidence>
<dbReference type="GO" id="GO:0005829">
    <property type="term" value="C:cytosol"/>
    <property type="evidence" value="ECO:0007669"/>
    <property type="project" value="TreeGrafter"/>
</dbReference>
<keyword evidence="7" id="KW-1185">Reference proteome</keyword>
<dbReference type="EMBL" id="RQJP01000006">
    <property type="protein sequence ID" value="RRB10620.1"/>
    <property type="molecule type" value="Genomic_DNA"/>
</dbReference>
<dbReference type="PANTHER" id="PTHR11361">
    <property type="entry name" value="DNA MISMATCH REPAIR PROTEIN MUTS FAMILY MEMBER"/>
    <property type="match status" value="1"/>
</dbReference>